<feature type="compositionally biased region" description="Polar residues" evidence="1">
    <location>
        <begin position="44"/>
        <end position="68"/>
    </location>
</feature>
<evidence type="ECO:0000313" key="3">
    <source>
        <dbReference type="Proteomes" id="UP001497623"/>
    </source>
</evidence>
<protein>
    <submittedName>
        <fullName evidence="2">Uncharacterized protein</fullName>
    </submittedName>
</protein>
<accession>A0AAV2RYK6</accession>
<keyword evidence="3" id="KW-1185">Reference proteome</keyword>
<evidence type="ECO:0000313" key="2">
    <source>
        <dbReference type="EMBL" id="CAL4145462.1"/>
    </source>
</evidence>
<feature type="non-terminal residue" evidence="2">
    <location>
        <position position="1"/>
    </location>
</feature>
<proteinExistence type="predicted"/>
<feature type="compositionally biased region" description="Polar residues" evidence="1">
    <location>
        <begin position="1"/>
        <end position="15"/>
    </location>
</feature>
<dbReference type="AlphaFoldDB" id="A0AAV2RYK6"/>
<reference evidence="2 3" key="1">
    <citation type="submission" date="2024-05" db="EMBL/GenBank/DDBJ databases">
        <authorList>
            <person name="Wallberg A."/>
        </authorList>
    </citation>
    <scope>NUCLEOTIDE SEQUENCE [LARGE SCALE GENOMIC DNA]</scope>
</reference>
<evidence type="ECO:0000256" key="1">
    <source>
        <dbReference type="SAM" id="MobiDB-lite"/>
    </source>
</evidence>
<feature type="region of interest" description="Disordered" evidence="1">
    <location>
        <begin position="1"/>
        <end position="73"/>
    </location>
</feature>
<dbReference type="EMBL" id="CAXKWB010034841">
    <property type="protein sequence ID" value="CAL4145462.1"/>
    <property type="molecule type" value="Genomic_DNA"/>
</dbReference>
<feature type="non-terminal residue" evidence="2">
    <location>
        <position position="113"/>
    </location>
</feature>
<gene>
    <name evidence="2" type="ORF">MNOR_LOCUS29696</name>
</gene>
<sequence length="113" mass="12042">VIGAEQQGNSTSSSVGVPKMLETPSAIPPRLLNSTLNDDVLFRGTSTPQKSNSASSTLNRTPGSSQKISSEKRLLWGATGEQEWTAAMTTGVDWKSLTLPACLPITTDYFPDD</sequence>
<dbReference type="Proteomes" id="UP001497623">
    <property type="component" value="Unassembled WGS sequence"/>
</dbReference>
<name>A0AAV2RYK6_MEGNR</name>
<organism evidence="2 3">
    <name type="scientific">Meganyctiphanes norvegica</name>
    <name type="common">Northern krill</name>
    <name type="synonym">Thysanopoda norvegica</name>
    <dbReference type="NCBI Taxonomy" id="48144"/>
    <lineage>
        <taxon>Eukaryota</taxon>
        <taxon>Metazoa</taxon>
        <taxon>Ecdysozoa</taxon>
        <taxon>Arthropoda</taxon>
        <taxon>Crustacea</taxon>
        <taxon>Multicrustacea</taxon>
        <taxon>Malacostraca</taxon>
        <taxon>Eumalacostraca</taxon>
        <taxon>Eucarida</taxon>
        <taxon>Euphausiacea</taxon>
        <taxon>Euphausiidae</taxon>
        <taxon>Meganyctiphanes</taxon>
    </lineage>
</organism>
<comment type="caution">
    <text evidence="2">The sequence shown here is derived from an EMBL/GenBank/DDBJ whole genome shotgun (WGS) entry which is preliminary data.</text>
</comment>